<dbReference type="STRING" id="88036.D8TEL8"/>
<dbReference type="Gene3D" id="1.20.5.170">
    <property type="match status" value="1"/>
</dbReference>
<keyword evidence="3" id="KW-1185">Reference proteome</keyword>
<protein>
    <submittedName>
        <fullName evidence="2">Uncharacterized protein</fullName>
    </submittedName>
</protein>
<dbReference type="InParanoid" id="D8TEL8"/>
<dbReference type="EMBL" id="GL377744">
    <property type="protein sequence ID" value="EFJ04911.1"/>
    <property type="molecule type" value="Genomic_DNA"/>
</dbReference>
<dbReference type="KEGG" id="smo:SELMODRAFT_431987"/>
<gene>
    <name evidence="2" type="ORF">SELMODRAFT_431987</name>
</gene>
<dbReference type="Proteomes" id="UP000001514">
    <property type="component" value="Unassembled WGS sequence"/>
</dbReference>
<reference evidence="2 3" key="1">
    <citation type="journal article" date="2011" name="Science">
        <title>The Selaginella genome identifies genetic changes associated with the evolution of vascular plants.</title>
        <authorList>
            <person name="Banks J.A."/>
            <person name="Nishiyama T."/>
            <person name="Hasebe M."/>
            <person name="Bowman J.L."/>
            <person name="Gribskov M."/>
            <person name="dePamphilis C."/>
            <person name="Albert V.A."/>
            <person name="Aono N."/>
            <person name="Aoyama T."/>
            <person name="Ambrose B.A."/>
            <person name="Ashton N.W."/>
            <person name="Axtell M.J."/>
            <person name="Barker E."/>
            <person name="Barker M.S."/>
            <person name="Bennetzen J.L."/>
            <person name="Bonawitz N.D."/>
            <person name="Chapple C."/>
            <person name="Cheng C."/>
            <person name="Correa L.G."/>
            <person name="Dacre M."/>
            <person name="DeBarry J."/>
            <person name="Dreyer I."/>
            <person name="Elias M."/>
            <person name="Engstrom E.M."/>
            <person name="Estelle M."/>
            <person name="Feng L."/>
            <person name="Finet C."/>
            <person name="Floyd S.K."/>
            <person name="Frommer W.B."/>
            <person name="Fujita T."/>
            <person name="Gramzow L."/>
            <person name="Gutensohn M."/>
            <person name="Harholt J."/>
            <person name="Hattori M."/>
            <person name="Heyl A."/>
            <person name="Hirai T."/>
            <person name="Hiwatashi Y."/>
            <person name="Ishikawa M."/>
            <person name="Iwata M."/>
            <person name="Karol K.G."/>
            <person name="Koehler B."/>
            <person name="Kolukisaoglu U."/>
            <person name="Kubo M."/>
            <person name="Kurata T."/>
            <person name="Lalonde S."/>
            <person name="Li K."/>
            <person name="Li Y."/>
            <person name="Litt A."/>
            <person name="Lyons E."/>
            <person name="Manning G."/>
            <person name="Maruyama T."/>
            <person name="Michael T.P."/>
            <person name="Mikami K."/>
            <person name="Miyazaki S."/>
            <person name="Morinaga S."/>
            <person name="Murata T."/>
            <person name="Mueller-Roeber B."/>
            <person name="Nelson D.R."/>
            <person name="Obara M."/>
            <person name="Oguri Y."/>
            <person name="Olmstead R.G."/>
            <person name="Onodera N."/>
            <person name="Petersen B.L."/>
            <person name="Pils B."/>
            <person name="Prigge M."/>
            <person name="Rensing S.A."/>
            <person name="Riano-Pachon D.M."/>
            <person name="Roberts A.W."/>
            <person name="Sato Y."/>
            <person name="Scheller H.V."/>
            <person name="Schulz B."/>
            <person name="Schulz C."/>
            <person name="Shakirov E.V."/>
            <person name="Shibagaki N."/>
            <person name="Shinohara N."/>
            <person name="Shippen D.E."/>
            <person name="Soerensen I."/>
            <person name="Sotooka R."/>
            <person name="Sugimoto N."/>
            <person name="Sugita M."/>
            <person name="Sumikawa N."/>
            <person name="Tanurdzic M."/>
            <person name="Theissen G."/>
            <person name="Ulvskov P."/>
            <person name="Wakazuki S."/>
            <person name="Weng J.K."/>
            <person name="Willats W.W."/>
            <person name="Wipf D."/>
            <person name="Wolf P.G."/>
            <person name="Yang L."/>
            <person name="Zimmer A.D."/>
            <person name="Zhu Q."/>
            <person name="Mitros T."/>
            <person name="Hellsten U."/>
            <person name="Loque D."/>
            <person name="Otillar R."/>
            <person name="Salamov A."/>
            <person name="Schmutz J."/>
            <person name="Shapiro H."/>
            <person name="Lindquist E."/>
            <person name="Lucas S."/>
            <person name="Rokhsar D."/>
            <person name="Grigoriev I.V."/>
        </authorList>
    </citation>
    <scope>NUCLEOTIDE SEQUENCE [LARGE SCALE GENOMIC DNA]</scope>
</reference>
<sequence>MKDLNKDSSGGDDQVTVTIHFAEPDLVYTIHYSGGVPAQAAFDESVEKGISEFLEATGMSKEDFVSHPEANLDGKTVAEWAKNAVPRVILTTKPKNGLLHKLQWKTREAQIARQVMGAQEETARQKGVAMARAVMLNPQQEQLGRLQSEKNQLKYQLLAAQEELKRKVESEKQQVMIREAEQQQMKIREAAQKEARKQEEEAAKVAKKRHDQLVNHIDSLQRQLQEKREELDTHKKLLREQRDLLGKQSELVQQEVDKQAQILHKELEEKQAEHEAEKLLLQEVTEKLELYNAERQYRDNDSKQKKSLQKDLERKKVEKASDEMTIVGLEKQIWELSSRVASLEQENGKLRSRVASLEQENGKLSSRVASLEQENGKLRSRVASLELQNSTLV</sequence>
<evidence type="ECO:0000313" key="3">
    <source>
        <dbReference type="Proteomes" id="UP000001514"/>
    </source>
</evidence>
<dbReference type="Gramene" id="EFJ04911">
    <property type="protein sequence ID" value="EFJ04911"/>
    <property type="gene ID" value="SELMODRAFT_431987"/>
</dbReference>
<keyword evidence="1" id="KW-0175">Coiled coil</keyword>
<name>D8TEL8_SELML</name>
<organism evidence="3">
    <name type="scientific">Selaginella moellendorffii</name>
    <name type="common">Spikemoss</name>
    <dbReference type="NCBI Taxonomy" id="88036"/>
    <lineage>
        <taxon>Eukaryota</taxon>
        <taxon>Viridiplantae</taxon>
        <taxon>Streptophyta</taxon>
        <taxon>Embryophyta</taxon>
        <taxon>Tracheophyta</taxon>
        <taxon>Lycopodiopsida</taxon>
        <taxon>Selaginellales</taxon>
        <taxon>Selaginellaceae</taxon>
        <taxon>Selaginella</taxon>
    </lineage>
</organism>
<proteinExistence type="predicted"/>
<dbReference type="HOGENOM" id="CLU_649562_0_0_1"/>
<feature type="coiled-coil region" evidence="1">
    <location>
        <begin position="143"/>
        <end position="388"/>
    </location>
</feature>
<dbReference type="AlphaFoldDB" id="D8TEL8"/>
<evidence type="ECO:0000256" key="1">
    <source>
        <dbReference type="SAM" id="Coils"/>
    </source>
</evidence>
<accession>D8TEL8</accession>
<evidence type="ECO:0000313" key="2">
    <source>
        <dbReference type="EMBL" id="EFJ04911.1"/>
    </source>
</evidence>